<evidence type="ECO:0000313" key="7">
    <source>
        <dbReference type="EMBL" id="MFC5271390.1"/>
    </source>
</evidence>
<evidence type="ECO:0000256" key="4">
    <source>
        <dbReference type="ARBA" id="ARBA00022833"/>
    </source>
</evidence>
<dbReference type="PANTHER" id="PTHR30471">
    <property type="entry name" value="DNA REPAIR PROTEIN RADC"/>
    <property type="match status" value="1"/>
</dbReference>
<dbReference type="RefSeq" id="WP_378017754.1">
    <property type="nucleotide sequence ID" value="NZ_JBHSKT010000007.1"/>
</dbReference>
<dbReference type="Gene3D" id="3.40.140.10">
    <property type="entry name" value="Cytidine Deaminase, domain 2"/>
    <property type="match status" value="1"/>
</dbReference>
<gene>
    <name evidence="7" type="ORF">ACFPIB_12260</name>
</gene>
<evidence type="ECO:0000256" key="2">
    <source>
        <dbReference type="ARBA" id="ARBA00022723"/>
    </source>
</evidence>
<evidence type="ECO:0000313" key="8">
    <source>
        <dbReference type="Proteomes" id="UP001596161"/>
    </source>
</evidence>
<dbReference type="InterPro" id="IPR025657">
    <property type="entry name" value="RadC_JAB"/>
</dbReference>
<dbReference type="Pfam" id="PF04002">
    <property type="entry name" value="RadC"/>
    <property type="match status" value="1"/>
</dbReference>
<accession>A0ABW0EDX9</accession>
<dbReference type="EMBL" id="JBHSKT010000007">
    <property type="protein sequence ID" value="MFC5271390.1"/>
    <property type="molecule type" value="Genomic_DNA"/>
</dbReference>
<dbReference type="InterPro" id="IPR020891">
    <property type="entry name" value="UPF0758_CS"/>
</dbReference>
<reference evidence="8" key="1">
    <citation type="journal article" date="2019" name="Int. J. Syst. Evol. Microbiol.">
        <title>The Global Catalogue of Microorganisms (GCM) 10K type strain sequencing project: providing services to taxonomists for standard genome sequencing and annotation.</title>
        <authorList>
            <consortium name="The Broad Institute Genomics Platform"/>
            <consortium name="The Broad Institute Genome Sequencing Center for Infectious Disease"/>
            <person name="Wu L."/>
            <person name="Ma J."/>
        </authorList>
    </citation>
    <scope>NUCLEOTIDE SEQUENCE [LARGE SCALE GENOMIC DNA]</scope>
    <source>
        <strain evidence="8">KACC 12602</strain>
    </source>
</reference>
<proteinExistence type="predicted"/>
<dbReference type="InterPro" id="IPR037518">
    <property type="entry name" value="MPN"/>
</dbReference>
<keyword evidence="5" id="KW-0482">Metalloprotease</keyword>
<keyword evidence="1" id="KW-0645">Protease</keyword>
<feature type="domain" description="MPN" evidence="6">
    <location>
        <begin position="26"/>
        <end position="152"/>
    </location>
</feature>
<keyword evidence="8" id="KW-1185">Reference proteome</keyword>
<keyword evidence="3" id="KW-0378">Hydrolase</keyword>
<name>A0ABW0EDX9_9BACT</name>
<dbReference type="Proteomes" id="UP001596161">
    <property type="component" value="Unassembled WGS sequence"/>
</dbReference>
<keyword evidence="4" id="KW-0862">Zinc</keyword>
<evidence type="ECO:0000256" key="3">
    <source>
        <dbReference type="ARBA" id="ARBA00022801"/>
    </source>
</evidence>
<evidence type="ECO:0000259" key="6">
    <source>
        <dbReference type="PROSITE" id="PS50249"/>
    </source>
</evidence>
<evidence type="ECO:0000256" key="5">
    <source>
        <dbReference type="ARBA" id="ARBA00023049"/>
    </source>
</evidence>
<keyword evidence="2" id="KW-0479">Metal-binding</keyword>
<protein>
    <submittedName>
        <fullName evidence="7">JAB domain-containing protein</fullName>
    </submittedName>
</protein>
<dbReference type="PROSITE" id="PS50249">
    <property type="entry name" value="MPN"/>
    <property type="match status" value="1"/>
</dbReference>
<sequence>MDKTTQTVQEIRLQYTPDEKRITSPSITDTATAYRILKEHFDQDYISIREEFMVLYLDNANRVLGVFKGFKGGITATVVDVRLIMAVALKGLCSGMIIAHNHPSGTLSPSTADKTTTNQISKAAELFNIKLLDHIILSPFDSYYSFADEGIL</sequence>
<dbReference type="CDD" id="cd08071">
    <property type="entry name" value="MPN_DUF2466"/>
    <property type="match status" value="1"/>
</dbReference>
<organism evidence="7 8">
    <name type="scientific">Adhaeribacter terreus</name>
    <dbReference type="NCBI Taxonomy" id="529703"/>
    <lineage>
        <taxon>Bacteria</taxon>
        <taxon>Pseudomonadati</taxon>
        <taxon>Bacteroidota</taxon>
        <taxon>Cytophagia</taxon>
        <taxon>Cytophagales</taxon>
        <taxon>Hymenobacteraceae</taxon>
        <taxon>Adhaeribacter</taxon>
    </lineage>
</organism>
<dbReference type="PANTHER" id="PTHR30471:SF3">
    <property type="entry name" value="UPF0758 PROTEIN YEES-RELATED"/>
    <property type="match status" value="1"/>
</dbReference>
<evidence type="ECO:0000256" key="1">
    <source>
        <dbReference type="ARBA" id="ARBA00022670"/>
    </source>
</evidence>
<dbReference type="PROSITE" id="PS01302">
    <property type="entry name" value="UPF0758"/>
    <property type="match status" value="1"/>
</dbReference>
<comment type="caution">
    <text evidence="7">The sequence shown here is derived from an EMBL/GenBank/DDBJ whole genome shotgun (WGS) entry which is preliminary data.</text>
</comment>
<dbReference type="InterPro" id="IPR001405">
    <property type="entry name" value="UPF0758"/>
</dbReference>